<reference evidence="4" key="1">
    <citation type="submission" date="2021-06" db="EMBL/GenBank/DDBJ databases">
        <authorList>
            <person name="Kallberg Y."/>
            <person name="Tangrot J."/>
            <person name="Rosling A."/>
        </authorList>
    </citation>
    <scope>NUCLEOTIDE SEQUENCE</scope>
    <source>
        <strain evidence="4">IN212</strain>
    </source>
</reference>
<sequence length="61" mass="6776">PAKRPTKANILNAMKWLVHDAQPNDSGHGGQEPDQDGDEVDGYDETIMPVDFQERGQILDD</sequence>
<dbReference type="GO" id="GO:0005737">
    <property type="term" value="C:cytoplasm"/>
    <property type="evidence" value="ECO:0007669"/>
    <property type="project" value="TreeGrafter"/>
</dbReference>
<dbReference type="Proteomes" id="UP000789396">
    <property type="component" value="Unassembled WGS sequence"/>
</dbReference>
<comment type="similarity">
    <text evidence="1">Belongs to the peptidase C14B family.</text>
</comment>
<name>A0A9N9P9W7_9GLOM</name>
<dbReference type="Pfam" id="PF00656">
    <property type="entry name" value="Peptidase_C14"/>
    <property type="match status" value="1"/>
</dbReference>
<organism evidence="4 5">
    <name type="scientific">Racocetra fulgida</name>
    <dbReference type="NCBI Taxonomy" id="60492"/>
    <lineage>
        <taxon>Eukaryota</taxon>
        <taxon>Fungi</taxon>
        <taxon>Fungi incertae sedis</taxon>
        <taxon>Mucoromycota</taxon>
        <taxon>Glomeromycotina</taxon>
        <taxon>Glomeromycetes</taxon>
        <taxon>Diversisporales</taxon>
        <taxon>Gigasporaceae</taxon>
        <taxon>Racocetra</taxon>
    </lineage>
</organism>
<keyword evidence="5" id="KW-1185">Reference proteome</keyword>
<feature type="compositionally biased region" description="Basic and acidic residues" evidence="2">
    <location>
        <begin position="52"/>
        <end position="61"/>
    </location>
</feature>
<dbReference type="Gene3D" id="3.40.50.12660">
    <property type="match status" value="1"/>
</dbReference>
<dbReference type="AlphaFoldDB" id="A0A9N9P9W7"/>
<feature type="domain" description="Peptidase C14 caspase" evidence="3">
    <location>
        <begin position="3"/>
        <end position="52"/>
    </location>
</feature>
<evidence type="ECO:0000256" key="2">
    <source>
        <dbReference type="SAM" id="MobiDB-lite"/>
    </source>
</evidence>
<evidence type="ECO:0000313" key="5">
    <source>
        <dbReference type="Proteomes" id="UP000789396"/>
    </source>
</evidence>
<protein>
    <submittedName>
        <fullName evidence="4">14223_t:CDS:1</fullName>
    </submittedName>
</protein>
<dbReference type="InterPro" id="IPR011600">
    <property type="entry name" value="Pept_C14_caspase"/>
</dbReference>
<accession>A0A9N9P9W7</accession>
<gene>
    <name evidence="4" type="ORF">RFULGI_LOCUS17682</name>
</gene>
<feature type="compositionally biased region" description="Acidic residues" evidence="2">
    <location>
        <begin position="33"/>
        <end position="44"/>
    </location>
</feature>
<evidence type="ECO:0000259" key="3">
    <source>
        <dbReference type="Pfam" id="PF00656"/>
    </source>
</evidence>
<dbReference type="OrthoDB" id="3223806at2759"/>
<feature type="region of interest" description="Disordered" evidence="2">
    <location>
        <begin position="19"/>
        <end position="61"/>
    </location>
</feature>
<dbReference type="EMBL" id="CAJVPZ010071482">
    <property type="protein sequence ID" value="CAG8800660.1"/>
    <property type="molecule type" value="Genomic_DNA"/>
</dbReference>
<feature type="non-terminal residue" evidence="4">
    <location>
        <position position="61"/>
    </location>
</feature>
<proteinExistence type="inferred from homology"/>
<evidence type="ECO:0000313" key="4">
    <source>
        <dbReference type="EMBL" id="CAG8800660.1"/>
    </source>
</evidence>
<dbReference type="GO" id="GO:0004197">
    <property type="term" value="F:cysteine-type endopeptidase activity"/>
    <property type="evidence" value="ECO:0007669"/>
    <property type="project" value="InterPro"/>
</dbReference>
<comment type="caution">
    <text evidence="4">The sequence shown here is derived from an EMBL/GenBank/DDBJ whole genome shotgun (WGS) entry which is preliminary data.</text>
</comment>
<dbReference type="PANTHER" id="PTHR48104:SF30">
    <property type="entry name" value="METACASPASE-1"/>
    <property type="match status" value="1"/>
</dbReference>
<evidence type="ECO:0000256" key="1">
    <source>
        <dbReference type="ARBA" id="ARBA00009005"/>
    </source>
</evidence>
<dbReference type="PANTHER" id="PTHR48104">
    <property type="entry name" value="METACASPASE-4"/>
    <property type="match status" value="1"/>
</dbReference>
<feature type="non-terminal residue" evidence="4">
    <location>
        <position position="1"/>
    </location>
</feature>
<dbReference type="InterPro" id="IPR050452">
    <property type="entry name" value="Metacaspase"/>
</dbReference>
<dbReference type="GO" id="GO:0006508">
    <property type="term" value="P:proteolysis"/>
    <property type="evidence" value="ECO:0007669"/>
    <property type="project" value="InterPro"/>
</dbReference>